<reference evidence="3" key="1">
    <citation type="submission" date="2020-05" db="EMBL/GenBank/DDBJ databases">
        <authorList>
            <person name="Chiriac C."/>
            <person name="Salcher M."/>
            <person name="Ghai R."/>
            <person name="Kavagutti S V."/>
        </authorList>
    </citation>
    <scope>NUCLEOTIDE SEQUENCE</scope>
</reference>
<feature type="coiled-coil region" evidence="1">
    <location>
        <begin position="833"/>
        <end position="867"/>
    </location>
</feature>
<feature type="compositionally biased region" description="Acidic residues" evidence="2">
    <location>
        <begin position="616"/>
        <end position="625"/>
    </location>
</feature>
<sequence length="874" mass="93820">MSTPESFINNDPLTAESWPTIDEFSPLDPLTTEIPVTAENSPRRSVPKPPDVDEILLGHYTGWVPVIKAGESLASAEERALERIRRIEAQLDAEDYGIPVPPELASPMATSSRSTETYKRKQKQSAKSNEESSAPSYVARITDTGQIVMDDDYDEVLSPAAALEQARRRIQQMRNDLETNVEMVARSFEHPMFNPKNLPESQVKDGKETDEAIDELQELLDTHAASVNETDKKVTVAESSVGGGSASGDELIVIHTNVDEDADGPMTAPVDTTAVRKALDDVAEDVFIITNKTGPALSNDELLLALQKVAKRIEDTSTLVDVASRLIDQEVRTVSLPDDVDAPSGNLFTHKPVSQDVPDDAPALADLLAQAAVDRGEVDARLLESSSVSPKSEDTDVAVDAKASEQFDAKPTATSQVRTTQGKGKKPPVKKSAIKKSEAPQPTETSQPDVKSVASDGNKTQGNAEVPSADVSSADIPSADVPNVQVQSSSVSDDAQASGDNEELFLSDLLSALDQMVETATDVTKSTALDDVLAKYSHILETPTGSIPVVVADSPATNAAMDINAMIAQIKNDARALLDDDVLDSLRVDHSLHDAVEPPAENAENDSNDQNSNDQNENETSDDTDESTKPVPQATPLIDALLQQLSKDSQPINTSSAPETENTNLDSANLDSASHIQDDVIAEVPASQEPPIENLVTERERTAAEKAQKVIQDIVDRLEADAPTPPLGMGIDDALKSIDLPKIFKKEPPAAAAPKITEVPQESAPDVAAQDKPEPVVESGAIPTLDSESVSAAQAQAADSDKAQAARTEFATSFPSATYVVSDQLPKDNSLELVIMRDEIRDLRDRLDSSQRLIEDLMIRLANLTEIALQSRQN</sequence>
<feature type="region of interest" description="Disordered" evidence="2">
    <location>
        <begin position="596"/>
        <end position="632"/>
    </location>
</feature>
<organism evidence="3">
    <name type="scientific">freshwater metagenome</name>
    <dbReference type="NCBI Taxonomy" id="449393"/>
    <lineage>
        <taxon>unclassified sequences</taxon>
        <taxon>metagenomes</taxon>
        <taxon>ecological metagenomes</taxon>
    </lineage>
</organism>
<feature type="compositionally biased region" description="Polar residues" evidence="2">
    <location>
        <begin position="125"/>
        <end position="135"/>
    </location>
</feature>
<feature type="region of interest" description="Disordered" evidence="2">
    <location>
        <begin position="749"/>
        <end position="774"/>
    </location>
</feature>
<protein>
    <submittedName>
        <fullName evidence="3">Unannotated protein</fullName>
    </submittedName>
</protein>
<feature type="compositionally biased region" description="Polar residues" evidence="2">
    <location>
        <begin position="412"/>
        <end position="421"/>
    </location>
</feature>
<keyword evidence="1" id="KW-0175">Coiled coil</keyword>
<accession>A0A6J5YVU1</accession>
<evidence type="ECO:0000256" key="2">
    <source>
        <dbReference type="SAM" id="MobiDB-lite"/>
    </source>
</evidence>
<dbReference type="AlphaFoldDB" id="A0A6J5YVU1"/>
<proteinExistence type="predicted"/>
<feature type="region of interest" description="Disordered" evidence="2">
    <location>
        <begin position="648"/>
        <end position="667"/>
    </location>
</feature>
<feature type="compositionally biased region" description="Polar residues" evidence="2">
    <location>
        <begin position="440"/>
        <end position="463"/>
    </location>
</feature>
<gene>
    <name evidence="3" type="ORF">UFOPK3770_00448</name>
</gene>
<feature type="region of interest" description="Disordered" evidence="2">
    <location>
        <begin position="336"/>
        <end position="359"/>
    </location>
</feature>
<name>A0A6J5YVU1_9ZZZZ</name>
<evidence type="ECO:0000256" key="1">
    <source>
        <dbReference type="SAM" id="Coils"/>
    </source>
</evidence>
<feature type="compositionally biased region" description="Basic residues" evidence="2">
    <location>
        <begin position="423"/>
        <end position="434"/>
    </location>
</feature>
<dbReference type="EMBL" id="CAESAJ010000030">
    <property type="protein sequence ID" value="CAB4334314.1"/>
    <property type="molecule type" value="Genomic_DNA"/>
</dbReference>
<feature type="region of interest" description="Disordered" evidence="2">
    <location>
        <begin position="383"/>
        <end position="477"/>
    </location>
</feature>
<feature type="region of interest" description="Disordered" evidence="2">
    <location>
        <begin position="98"/>
        <end position="137"/>
    </location>
</feature>
<evidence type="ECO:0000313" key="3">
    <source>
        <dbReference type="EMBL" id="CAB4334314.1"/>
    </source>
</evidence>